<protein>
    <submittedName>
        <fullName evidence="1">Uncharacterized protein</fullName>
    </submittedName>
</protein>
<keyword evidence="2" id="KW-1185">Reference proteome</keyword>
<dbReference type="Proteomes" id="UP000619295">
    <property type="component" value="Unassembled WGS sequence"/>
</dbReference>
<proteinExistence type="predicted"/>
<dbReference type="InterPro" id="IPR015943">
    <property type="entry name" value="WD40/YVTN_repeat-like_dom_sf"/>
</dbReference>
<reference evidence="1" key="1">
    <citation type="submission" date="2020-09" db="EMBL/GenBank/DDBJ databases">
        <title>Bosea spartocytisi sp. nov. a root nodule endophyte of Spartocytisus supranubius in the high mountain ecosystem fo the Teide National Park (Canary Islands, Spain).</title>
        <authorList>
            <person name="Pulido-Suarez L."/>
            <person name="Peix A."/>
            <person name="Igual J.M."/>
            <person name="Socas-Perez N."/>
            <person name="Velazquez E."/>
            <person name="Flores-Felix J.D."/>
            <person name="Leon-Barrios M."/>
        </authorList>
    </citation>
    <scope>NUCLEOTIDE SEQUENCE</scope>
    <source>
        <strain evidence="1">SSUT16</strain>
    </source>
</reference>
<dbReference type="SUPFAM" id="SSF50969">
    <property type="entry name" value="YVTN repeat-like/Quinoprotein amine dehydrogenase"/>
    <property type="match status" value="1"/>
</dbReference>
<accession>A0A927I1G4</accession>
<dbReference type="RefSeq" id="WP_191125450.1">
    <property type="nucleotide sequence ID" value="NZ_JACXWY010000017.1"/>
</dbReference>
<dbReference type="AlphaFoldDB" id="A0A927I1G4"/>
<dbReference type="InterPro" id="IPR011044">
    <property type="entry name" value="Quino_amine_DH_bsu"/>
</dbReference>
<comment type="caution">
    <text evidence="1">The sequence shown here is derived from an EMBL/GenBank/DDBJ whole genome shotgun (WGS) entry which is preliminary data.</text>
</comment>
<evidence type="ECO:0000313" key="1">
    <source>
        <dbReference type="EMBL" id="MBD3848354.1"/>
    </source>
</evidence>
<organism evidence="1 2">
    <name type="scientific">Bosea spartocytisi</name>
    <dbReference type="NCBI Taxonomy" id="2773451"/>
    <lineage>
        <taxon>Bacteria</taxon>
        <taxon>Pseudomonadati</taxon>
        <taxon>Pseudomonadota</taxon>
        <taxon>Alphaproteobacteria</taxon>
        <taxon>Hyphomicrobiales</taxon>
        <taxon>Boseaceae</taxon>
        <taxon>Bosea</taxon>
    </lineage>
</organism>
<dbReference type="EMBL" id="JACXWY010000017">
    <property type="protein sequence ID" value="MBD3848354.1"/>
    <property type="molecule type" value="Genomic_DNA"/>
</dbReference>
<dbReference type="Gene3D" id="2.130.10.10">
    <property type="entry name" value="YVTN repeat-like/Quinoprotein amine dehydrogenase"/>
    <property type="match status" value="1"/>
</dbReference>
<gene>
    <name evidence="1" type="ORF">IED13_21870</name>
</gene>
<sequence>MAAEAAGLTRRGAFVAAAGLLFAPAALARPRLPGDEPRYDAREIGAVPNEQAIGRRYWAPGLNDGFVPQGLTVFRDEILVAAYRSEALEQDNGPARIFRLARRDGRLLGSFALPATYGHPGGLAVLGETVFVANSGRLLSLDFARSCDTGECVPLGERLIDKTMGPSFLAASGGMLWFGAFRRTGAPSLYAVPAERLLPGDEKPVEPGDATLTLPLPQIVQGATFDRKGDLWLSQSAGNRPAFLSRLDPKTGAVLARYPAPGGIEDLGCAPDGKLWAVSEAGSKRWSRWDTFYPLVFEIDPGKLTA</sequence>
<name>A0A927I1G4_9HYPH</name>
<evidence type="ECO:0000313" key="2">
    <source>
        <dbReference type="Proteomes" id="UP000619295"/>
    </source>
</evidence>